<dbReference type="OrthoDB" id="3210850at2759"/>
<evidence type="ECO:0000313" key="1">
    <source>
        <dbReference type="EMBL" id="EME45155.1"/>
    </source>
</evidence>
<sequence length="166" mass="18396">MASQLYLILRFLLPLVTFRLTGKSLLLSLRNLVFRTFVGSFIGFLSSLGLRRPFLLFDGKPAWLCCIACKVGGRNSRAIHTWSVADLSGEALITSTVLHWITKPTNSDSERRQKLGIGFAESSATSPSFDLDRSEIEHLRELDEKNSLSCSIYGLGLEESHSGSTE</sequence>
<keyword evidence="2" id="KW-1185">Reference proteome</keyword>
<dbReference type="Proteomes" id="UP000016933">
    <property type="component" value="Unassembled WGS sequence"/>
</dbReference>
<evidence type="ECO:0000313" key="2">
    <source>
        <dbReference type="Proteomes" id="UP000016933"/>
    </source>
</evidence>
<proteinExistence type="predicted"/>
<accession>N1PS23</accession>
<reference evidence="2" key="1">
    <citation type="journal article" date="2012" name="PLoS Genet.">
        <title>The genomes of the fungal plant pathogens Cladosporium fulvum and Dothistroma septosporum reveal adaptation to different hosts and lifestyles but also signatures of common ancestry.</title>
        <authorList>
            <person name="de Wit P.J.G.M."/>
            <person name="van der Burgt A."/>
            <person name="Oekmen B."/>
            <person name="Stergiopoulos I."/>
            <person name="Abd-Elsalam K.A."/>
            <person name="Aerts A.L."/>
            <person name="Bahkali A.H."/>
            <person name="Beenen H.G."/>
            <person name="Chettri P."/>
            <person name="Cox M.P."/>
            <person name="Datema E."/>
            <person name="de Vries R.P."/>
            <person name="Dhillon B."/>
            <person name="Ganley A.R."/>
            <person name="Griffiths S.A."/>
            <person name="Guo Y."/>
            <person name="Hamelin R.C."/>
            <person name="Henrissat B."/>
            <person name="Kabir M.S."/>
            <person name="Jashni M.K."/>
            <person name="Kema G."/>
            <person name="Klaubauf S."/>
            <person name="Lapidus A."/>
            <person name="Levasseur A."/>
            <person name="Lindquist E."/>
            <person name="Mehrabi R."/>
            <person name="Ohm R.A."/>
            <person name="Owen T.J."/>
            <person name="Salamov A."/>
            <person name="Schwelm A."/>
            <person name="Schijlen E."/>
            <person name="Sun H."/>
            <person name="van den Burg H.A."/>
            <person name="van Ham R.C.H.J."/>
            <person name="Zhang S."/>
            <person name="Goodwin S.B."/>
            <person name="Grigoriev I.V."/>
            <person name="Collemare J."/>
            <person name="Bradshaw R.E."/>
        </authorList>
    </citation>
    <scope>NUCLEOTIDE SEQUENCE [LARGE SCALE GENOMIC DNA]</scope>
    <source>
        <strain evidence="2">NZE10 / CBS 128990</strain>
    </source>
</reference>
<name>N1PS23_DOTSN</name>
<gene>
    <name evidence="1" type="ORF">DOTSEDRAFT_33727</name>
</gene>
<dbReference type="EMBL" id="KB446538">
    <property type="protein sequence ID" value="EME45155.1"/>
    <property type="molecule type" value="Genomic_DNA"/>
</dbReference>
<protein>
    <submittedName>
        <fullName evidence="1">Uncharacterized protein</fullName>
    </submittedName>
</protein>
<dbReference type="AlphaFoldDB" id="N1PS23"/>
<organism evidence="1 2">
    <name type="scientific">Dothistroma septosporum (strain NZE10 / CBS 128990)</name>
    <name type="common">Red band needle blight fungus</name>
    <name type="synonym">Mycosphaerella pini</name>
    <dbReference type="NCBI Taxonomy" id="675120"/>
    <lineage>
        <taxon>Eukaryota</taxon>
        <taxon>Fungi</taxon>
        <taxon>Dikarya</taxon>
        <taxon>Ascomycota</taxon>
        <taxon>Pezizomycotina</taxon>
        <taxon>Dothideomycetes</taxon>
        <taxon>Dothideomycetidae</taxon>
        <taxon>Mycosphaerellales</taxon>
        <taxon>Mycosphaerellaceae</taxon>
        <taxon>Dothistroma</taxon>
    </lineage>
</organism>
<reference evidence="1 2" key="2">
    <citation type="journal article" date="2012" name="PLoS Pathog.">
        <title>Diverse lifestyles and strategies of plant pathogenesis encoded in the genomes of eighteen Dothideomycetes fungi.</title>
        <authorList>
            <person name="Ohm R.A."/>
            <person name="Feau N."/>
            <person name="Henrissat B."/>
            <person name="Schoch C.L."/>
            <person name="Horwitz B.A."/>
            <person name="Barry K.W."/>
            <person name="Condon B.J."/>
            <person name="Copeland A.C."/>
            <person name="Dhillon B."/>
            <person name="Glaser F."/>
            <person name="Hesse C.N."/>
            <person name="Kosti I."/>
            <person name="LaButti K."/>
            <person name="Lindquist E.A."/>
            <person name="Lucas S."/>
            <person name="Salamov A.A."/>
            <person name="Bradshaw R.E."/>
            <person name="Ciuffetti L."/>
            <person name="Hamelin R.C."/>
            <person name="Kema G.H.J."/>
            <person name="Lawrence C."/>
            <person name="Scott J.A."/>
            <person name="Spatafora J.W."/>
            <person name="Turgeon B.G."/>
            <person name="de Wit P.J.G.M."/>
            <person name="Zhong S."/>
            <person name="Goodwin S.B."/>
            <person name="Grigoriev I.V."/>
        </authorList>
    </citation>
    <scope>NUCLEOTIDE SEQUENCE [LARGE SCALE GENOMIC DNA]</scope>
    <source>
        <strain evidence="2">NZE10 / CBS 128990</strain>
    </source>
</reference>
<dbReference type="HOGENOM" id="CLU_1602680_0_0_1"/>